<dbReference type="GO" id="GO:0008420">
    <property type="term" value="F:RNA polymerase II CTD heptapeptide repeat phosphatase activity"/>
    <property type="evidence" value="ECO:0007669"/>
    <property type="project" value="UniProtKB-UniRule"/>
</dbReference>
<evidence type="ECO:0000256" key="3">
    <source>
        <dbReference type="ARBA" id="ARBA00023242"/>
    </source>
</evidence>
<dbReference type="Gene3D" id="3.40.50.10190">
    <property type="entry name" value="BRCT domain"/>
    <property type="match status" value="1"/>
</dbReference>
<comment type="subcellular location">
    <subcellularLocation>
        <location evidence="1 6">Nucleus</location>
    </subcellularLocation>
</comment>
<name>A0AAF0IZN5_9BASI</name>
<keyword evidence="3 6" id="KW-0539">Nucleus</keyword>
<evidence type="ECO:0000256" key="7">
    <source>
        <dbReference type="SAM" id="MobiDB-lite"/>
    </source>
</evidence>
<dbReference type="InterPro" id="IPR011947">
    <property type="entry name" value="FCP1_euk"/>
</dbReference>
<dbReference type="EC" id="3.1.3.16" evidence="6"/>
<dbReference type="NCBIfam" id="TIGR02250">
    <property type="entry name" value="FCP1_euk"/>
    <property type="match status" value="1"/>
</dbReference>
<evidence type="ECO:0000259" key="9">
    <source>
        <dbReference type="PROSITE" id="PS50969"/>
    </source>
</evidence>
<dbReference type="CDD" id="cd17729">
    <property type="entry name" value="BRCT_CTDP1"/>
    <property type="match status" value="1"/>
</dbReference>
<comment type="catalytic activity">
    <reaction evidence="4 6">
        <text>O-phospho-L-seryl-[protein] + H2O = L-seryl-[protein] + phosphate</text>
        <dbReference type="Rhea" id="RHEA:20629"/>
        <dbReference type="Rhea" id="RHEA-COMP:9863"/>
        <dbReference type="Rhea" id="RHEA-COMP:11604"/>
        <dbReference type="ChEBI" id="CHEBI:15377"/>
        <dbReference type="ChEBI" id="CHEBI:29999"/>
        <dbReference type="ChEBI" id="CHEBI:43474"/>
        <dbReference type="ChEBI" id="CHEBI:83421"/>
        <dbReference type="EC" id="3.1.3.16"/>
    </reaction>
</comment>
<dbReference type="Gene3D" id="3.40.50.1000">
    <property type="entry name" value="HAD superfamily/HAD-like"/>
    <property type="match status" value="1"/>
</dbReference>
<dbReference type="Pfam" id="PF12738">
    <property type="entry name" value="PTCB-BRCT"/>
    <property type="match status" value="1"/>
</dbReference>
<gene>
    <name evidence="10" type="primary">fcp1</name>
    <name evidence="10" type="ORF">MEQU1_002401</name>
</gene>
<feature type="region of interest" description="Disordered" evidence="7">
    <location>
        <begin position="296"/>
        <end position="327"/>
    </location>
</feature>
<dbReference type="SUPFAM" id="SSF56784">
    <property type="entry name" value="HAD-like"/>
    <property type="match status" value="1"/>
</dbReference>
<reference evidence="10" key="1">
    <citation type="submission" date="2023-03" db="EMBL/GenBank/DDBJ databases">
        <title>Mating type loci evolution in Malassezia.</title>
        <authorList>
            <person name="Coelho M.A."/>
        </authorList>
    </citation>
    <scope>NUCLEOTIDE SEQUENCE</scope>
    <source>
        <strain evidence="10">CBS 12830</strain>
    </source>
</reference>
<dbReference type="InterPro" id="IPR001357">
    <property type="entry name" value="BRCT_dom"/>
</dbReference>
<dbReference type="InterPro" id="IPR023214">
    <property type="entry name" value="HAD_sf"/>
</dbReference>
<evidence type="ECO:0000313" key="11">
    <source>
        <dbReference type="Proteomes" id="UP001214415"/>
    </source>
</evidence>
<keyword evidence="11" id="KW-1185">Reference proteome</keyword>
<evidence type="ECO:0000256" key="2">
    <source>
        <dbReference type="ARBA" id="ARBA00022801"/>
    </source>
</evidence>
<dbReference type="InterPro" id="IPR036412">
    <property type="entry name" value="HAD-like_sf"/>
</dbReference>
<sequence>MACEHPIQVAGLCALCGKEIEEGSFDQPTFATLHSSASVKVSRDEAIRMDTEDIKHLIEQQKLALIVDLDQTIIHVTVDPTVKEWAHDRQNPNWDALKDVVAFQLGADGTTVSHQPERLDPDKVTAFATGGDENGCWYYVKLRPGLDSFLTTLASKYELHVYTMGTRSYADCICRIVDPDGHKFGARILSRDENGSDMQKSLARLFPISTDMVVIIDDRADVWSWSPNLIKVEPFEFFVGIGDINAAHLGPDKPMVPGAPADARNKPGDTQAPQNKELQQQIEARPLKRKLEEALEHKKDHTTAGPSAEAQPDTEPETQPEAEISEELLLRNDDTELELIEAWYDAYHDMKGKGKARPDVKDILQRMKREVLKGCEIVFSGLIPVNQEPETYVLPSHSSATIWTMAEDFGAKCHRDLVKSVTHMVAANAEQAYRRGTIHVVWPSWLNDSICSWVRQGEAAYLIPRNTELSLLPAETQDLTQSSMSEALPDDQQMMDNLAQMDWGEAEDEVDAFLEEDDTETENDSLLSASLAEYVCVPYHSSTPNIETESPQRRHATARVNEPSKLRNSILAESDDGESGMGDAKRRKTDSGARATSPAEDDAASPPSAASDDQHFLDDWALEMERELNDDDA</sequence>
<dbReference type="AlphaFoldDB" id="A0AAF0IZN5"/>
<evidence type="ECO:0000256" key="6">
    <source>
        <dbReference type="RuleBase" id="RU366066"/>
    </source>
</evidence>
<dbReference type="GO" id="GO:0005634">
    <property type="term" value="C:nucleus"/>
    <property type="evidence" value="ECO:0007669"/>
    <property type="project" value="UniProtKB-SubCell"/>
</dbReference>
<dbReference type="EMBL" id="CP119903">
    <property type="protein sequence ID" value="WFD23707.1"/>
    <property type="molecule type" value="Genomic_DNA"/>
</dbReference>
<dbReference type="PANTHER" id="PTHR23081">
    <property type="entry name" value="RNA POLYMERASE II CTD PHOSPHATASE"/>
    <property type="match status" value="1"/>
</dbReference>
<feature type="compositionally biased region" description="Basic and acidic residues" evidence="7">
    <location>
        <begin position="612"/>
        <end position="627"/>
    </location>
</feature>
<feature type="compositionally biased region" description="Acidic residues" evidence="7">
    <location>
        <begin position="312"/>
        <end position="326"/>
    </location>
</feature>
<dbReference type="SMART" id="SM00577">
    <property type="entry name" value="CPDc"/>
    <property type="match status" value="1"/>
</dbReference>
<dbReference type="PANTHER" id="PTHR23081:SF36">
    <property type="entry name" value="RNA POLYMERASE II SUBUNIT A C-TERMINAL DOMAIN PHOSPHATASE"/>
    <property type="match status" value="1"/>
</dbReference>
<feature type="domain" description="BRCT" evidence="8">
    <location>
        <begin position="367"/>
        <end position="463"/>
    </location>
</feature>
<feature type="domain" description="FCP1 homology" evidence="9">
    <location>
        <begin position="58"/>
        <end position="256"/>
    </location>
</feature>
<dbReference type="CDD" id="cd07521">
    <property type="entry name" value="HAD_FCP1-like"/>
    <property type="match status" value="1"/>
</dbReference>
<feature type="region of interest" description="Disordered" evidence="7">
    <location>
        <begin position="251"/>
        <end position="283"/>
    </location>
</feature>
<dbReference type="Pfam" id="PF03031">
    <property type="entry name" value="NIF"/>
    <property type="match status" value="1"/>
</dbReference>
<accession>A0AAF0IZN5</accession>
<dbReference type="InterPro" id="IPR004274">
    <property type="entry name" value="FCP1_dom"/>
</dbReference>
<proteinExistence type="predicted"/>
<feature type="region of interest" description="Disordered" evidence="7">
    <location>
        <begin position="543"/>
        <end position="633"/>
    </location>
</feature>
<dbReference type="Proteomes" id="UP001214415">
    <property type="component" value="Chromosome 4"/>
</dbReference>
<evidence type="ECO:0000256" key="1">
    <source>
        <dbReference type="ARBA" id="ARBA00004123"/>
    </source>
</evidence>
<dbReference type="PROSITE" id="PS50969">
    <property type="entry name" value="FCP1"/>
    <property type="match status" value="1"/>
</dbReference>
<comment type="function">
    <text evidence="6">This promotes the activity of RNA polymerase II.</text>
</comment>
<evidence type="ECO:0000313" key="10">
    <source>
        <dbReference type="EMBL" id="WFD23707.1"/>
    </source>
</evidence>
<dbReference type="InterPro" id="IPR036420">
    <property type="entry name" value="BRCT_dom_sf"/>
</dbReference>
<dbReference type="SMART" id="SM00292">
    <property type="entry name" value="BRCT"/>
    <property type="match status" value="1"/>
</dbReference>
<evidence type="ECO:0000256" key="5">
    <source>
        <dbReference type="ARBA" id="ARBA00048336"/>
    </source>
</evidence>
<protein>
    <recommendedName>
        <fullName evidence="6">RNA polymerase II subunit A C-terminal domain phosphatase</fullName>
        <ecNumber evidence="6">3.1.3.16</ecNumber>
    </recommendedName>
</protein>
<keyword evidence="2 6" id="KW-0378">Hydrolase</keyword>
<evidence type="ECO:0000256" key="4">
    <source>
        <dbReference type="ARBA" id="ARBA00047761"/>
    </source>
</evidence>
<feature type="compositionally biased region" description="Polar residues" evidence="7">
    <location>
        <begin position="271"/>
        <end position="282"/>
    </location>
</feature>
<dbReference type="SUPFAM" id="SSF52113">
    <property type="entry name" value="BRCT domain"/>
    <property type="match status" value="1"/>
</dbReference>
<dbReference type="InterPro" id="IPR039189">
    <property type="entry name" value="Fcp1"/>
</dbReference>
<comment type="catalytic activity">
    <reaction evidence="5 6">
        <text>O-phospho-L-threonyl-[protein] + H2O = L-threonyl-[protein] + phosphate</text>
        <dbReference type="Rhea" id="RHEA:47004"/>
        <dbReference type="Rhea" id="RHEA-COMP:11060"/>
        <dbReference type="Rhea" id="RHEA-COMP:11605"/>
        <dbReference type="ChEBI" id="CHEBI:15377"/>
        <dbReference type="ChEBI" id="CHEBI:30013"/>
        <dbReference type="ChEBI" id="CHEBI:43474"/>
        <dbReference type="ChEBI" id="CHEBI:61977"/>
        <dbReference type="EC" id="3.1.3.16"/>
    </reaction>
</comment>
<organism evidence="10 11">
    <name type="scientific">Malassezia equina</name>
    <dbReference type="NCBI Taxonomy" id="1381935"/>
    <lineage>
        <taxon>Eukaryota</taxon>
        <taxon>Fungi</taxon>
        <taxon>Dikarya</taxon>
        <taxon>Basidiomycota</taxon>
        <taxon>Ustilaginomycotina</taxon>
        <taxon>Malasseziomycetes</taxon>
        <taxon>Malasseziales</taxon>
        <taxon>Malasseziaceae</taxon>
        <taxon>Malassezia</taxon>
    </lineage>
</organism>
<dbReference type="PROSITE" id="PS50172">
    <property type="entry name" value="BRCT"/>
    <property type="match status" value="1"/>
</dbReference>
<evidence type="ECO:0000259" key="8">
    <source>
        <dbReference type="PROSITE" id="PS50172"/>
    </source>
</evidence>